<evidence type="ECO:0000313" key="2">
    <source>
        <dbReference type="EMBL" id="PSJ16174.1"/>
    </source>
</evidence>
<dbReference type="OrthoDB" id="9795306at2"/>
<proteinExistence type="predicted"/>
<organism evidence="2 3">
    <name type="scientific">Nitrosomonas supralitoralis</name>
    <dbReference type="NCBI Taxonomy" id="2116706"/>
    <lineage>
        <taxon>Bacteria</taxon>
        <taxon>Pseudomonadati</taxon>
        <taxon>Pseudomonadota</taxon>
        <taxon>Betaproteobacteria</taxon>
        <taxon>Nitrosomonadales</taxon>
        <taxon>Nitrosomonadaceae</taxon>
        <taxon>Nitrosomonas</taxon>
    </lineage>
</organism>
<evidence type="ECO:0000313" key="3">
    <source>
        <dbReference type="Proteomes" id="UP000241912"/>
    </source>
</evidence>
<dbReference type="PANTHER" id="PTHR34109">
    <property type="entry name" value="BNAUNNG04460D PROTEIN-RELATED"/>
    <property type="match status" value="1"/>
</dbReference>
<reference evidence="2 3" key="1">
    <citation type="submission" date="2018-03" db="EMBL/GenBank/DDBJ databases">
        <title>Draft genome of Nitrosomonas supralitoralis APG5.</title>
        <authorList>
            <person name="Urakawa H."/>
            <person name="Lopez J.V."/>
        </authorList>
    </citation>
    <scope>NUCLEOTIDE SEQUENCE [LARGE SCALE GENOMIC DNA]</scope>
    <source>
        <strain evidence="2 3">APG5</strain>
    </source>
</reference>
<dbReference type="InterPro" id="IPR029068">
    <property type="entry name" value="Glyas_Bleomycin-R_OHBP_Dase"/>
</dbReference>
<dbReference type="InterPro" id="IPR037523">
    <property type="entry name" value="VOC_core"/>
</dbReference>
<dbReference type="SUPFAM" id="SSF54593">
    <property type="entry name" value="Glyoxalase/Bleomycin resistance protein/Dihydroxybiphenyl dioxygenase"/>
    <property type="match status" value="1"/>
</dbReference>
<comment type="caution">
    <text evidence="2">The sequence shown here is derived from an EMBL/GenBank/DDBJ whole genome shotgun (WGS) entry which is preliminary data.</text>
</comment>
<gene>
    <name evidence="2" type="ORF">C7H79_14860</name>
</gene>
<dbReference type="Gene3D" id="3.30.720.120">
    <property type="match status" value="1"/>
</dbReference>
<dbReference type="Pfam" id="PF00903">
    <property type="entry name" value="Glyoxalase"/>
    <property type="match status" value="1"/>
</dbReference>
<dbReference type="EMBL" id="PXXU01000065">
    <property type="protein sequence ID" value="PSJ16174.1"/>
    <property type="molecule type" value="Genomic_DNA"/>
</dbReference>
<dbReference type="Proteomes" id="UP000241912">
    <property type="component" value="Unassembled WGS sequence"/>
</dbReference>
<dbReference type="CDD" id="cd07246">
    <property type="entry name" value="VOC_like"/>
    <property type="match status" value="1"/>
</dbReference>
<dbReference type="RefSeq" id="WP_106708085.1">
    <property type="nucleotide sequence ID" value="NZ_PXXU01000065.1"/>
</dbReference>
<feature type="domain" description="VOC" evidence="1">
    <location>
        <begin position="7"/>
        <end position="136"/>
    </location>
</feature>
<keyword evidence="3" id="KW-1185">Reference proteome</keyword>
<dbReference type="AlphaFoldDB" id="A0A2P7NRU2"/>
<name>A0A2P7NRU2_9PROT</name>
<protein>
    <submittedName>
        <fullName evidence="2">Glyoxalase</fullName>
    </submittedName>
</protein>
<sequence>MNKIPDGYTSITPFIVFDDTTAAIKFYKQALNAEVNMSMPLSDGTIMYAELQIGSAKLMIGAPCCEAEGGEKTKSAQSLGGSPVSFYVYVEDVQTAFDQANTAGMTVKKTIEDMFWGDRMGTLTDPFGLEWTIAEHVRDVSPAEMEEAMQRMAC</sequence>
<dbReference type="Gene3D" id="3.30.720.110">
    <property type="match status" value="1"/>
</dbReference>
<accession>A0A2P7NRU2</accession>
<dbReference type="PANTHER" id="PTHR34109:SF1">
    <property type="entry name" value="VOC DOMAIN-CONTAINING PROTEIN"/>
    <property type="match status" value="1"/>
</dbReference>
<dbReference type="PROSITE" id="PS51819">
    <property type="entry name" value="VOC"/>
    <property type="match status" value="1"/>
</dbReference>
<evidence type="ECO:0000259" key="1">
    <source>
        <dbReference type="PROSITE" id="PS51819"/>
    </source>
</evidence>
<dbReference type="InterPro" id="IPR004360">
    <property type="entry name" value="Glyas_Fos-R_dOase_dom"/>
</dbReference>